<evidence type="ECO:0000256" key="1">
    <source>
        <dbReference type="SAM" id="MobiDB-lite"/>
    </source>
</evidence>
<proteinExistence type="predicted"/>
<keyword evidence="3" id="KW-1185">Reference proteome</keyword>
<gene>
    <name evidence="2" type="ORF">scyTo_0011673</name>
</gene>
<comment type="caution">
    <text evidence="2">The sequence shown here is derived from an EMBL/GenBank/DDBJ whole genome shotgun (WGS) entry which is preliminary data.</text>
</comment>
<feature type="non-terminal residue" evidence="2">
    <location>
        <position position="1"/>
    </location>
</feature>
<name>A0A401NSJ6_SCYTO</name>
<sequence length="31" mass="3664">EETKIARGSRGGRRNQAGRREEKRQQIKDRP</sequence>
<dbReference type="Proteomes" id="UP000288216">
    <property type="component" value="Unassembled WGS sequence"/>
</dbReference>
<organism evidence="2 3">
    <name type="scientific">Scyliorhinus torazame</name>
    <name type="common">Cloudy catshark</name>
    <name type="synonym">Catulus torazame</name>
    <dbReference type="NCBI Taxonomy" id="75743"/>
    <lineage>
        <taxon>Eukaryota</taxon>
        <taxon>Metazoa</taxon>
        <taxon>Chordata</taxon>
        <taxon>Craniata</taxon>
        <taxon>Vertebrata</taxon>
        <taxon>Chondrichthyes</taxon>
        <taxon>Elasmobranchii</taxon>
        <taxon>Galeomorphii</taxon>
        <taxon>Galeoidea</taxon>
        <taxon>Carcharhiniformes</taxon>
        <taxon>Scyliorhinidae</taxon>
        <taxon>Scyliorhinus</taxon>
    </lineage>
</organism>
<dbReference type="EMBL" id="BFAA01005389">
    <property type="protein sequence ID" value="GCB63804.1"/>
    <property type="molecule type" value="Genomic_DNA"/>
</dbReference>
<evidence type="ECO:0000313" key="2">
    <source>
        <dbReference type="EMBL" id="GCB63804.1"/>
    </source>
</evidence>
<dbReference type="AlphaFoldDB" id="A0A401NSJ6"/>
<accession>A0A401NSJ6</accession>
<feature type="region of interest" description="Disordered" evidence="1">
    <location>
        <begin position="1"/>
        <end position="31"/>
    </location>
</feature>
<evidence type="ECO:0000313" key="3">
    <source>
        <dbReference type="Proteomes" id="UP000288216"/>
    </source>
</evidence>
<protein>
    <submittedName>
        <fullName evidence="2">Uncharacterized protein</fullName>
    </submittedName>
</protein>
<feature type="compositionally biased region" description="Basic and acidic residues" evidence="1">
    <location>
        <begin position="18"/>
        <end position="31"/>
    </location>
</feature>
<reference evidence="2 3" key="1">
    <citation type="journal article" date="2018" name="Nat. Ecol. Evol.">
        <title>Shark genomes provide insights into elasmobranch evolution and the origin of vertebrates.</title>
        <authorList>
            <person name="Hara Y"/>
            <person name="Yamaguchi K"/>
            <person name="Onimaru K"/>
            <person name="Kadota M"/>
            <person name="Koyanagi M"/>
            <person name="Keeley SD"/>
            <person name="Tatsumi K"/>
            <person name="Tanaka K"/>
            <person name="Motone F"/>
            <person name="Kageyama Y"/>
            <person name="Nozu R"/>
            <person name="Adachi N"/>
            <person name="Nishimura O"/>
            <person name="Nakagawa R"/>
            <person name="Tanegashima C"/>
            <person name="Kiyatake I"/>
            <person name="Matsumoto R"/>
            <person name="Murakumo K"/>
            <person name="Nishida K"/>
            <person name="Terakita A"/>
            <person name="Kuratani S"/>
            <person name="Sato K"/>
            <person name="Hyodo S Kuraku.S."/>
        </authorList>
    </citation>
    <scope>NUCLEOTIDE SEQUENCE [LARGE SCALE GENOMIC DNA]</scope>
</reference>